<evidence type="ECO:0000313" key="2">
    <source>
        <dbReference type="EMBL" id="KAA6386849.1"/>
    </source>
</evidence>
<feature type="compositionally biased region" description="Basic residues" evidence="1">
    <location>
        <begin position="259"/>
        <end position="279"/>
    </location>
</feature>
<proteinExistence type="predicted"/>
<feature type="region of interest" description="Disordered" evidence="1">
    <location>
        <begin position="18"/>
        <end position="58"/>
    </location>
</feature>
<evidence type="ECO:0000313" key="3">
    <source>
        <dbReference type="Proteomes" id="UP000324800"/>
    </source>
</evidence>
<dbReference type="Proteomes" id="UP000324800">
    <property type="component" value="Unassembled WGS sequence"/>
</dbReference>
<feature type="compositionally biased region" description="Basic residues" evidence="1">
    <location>
        <begin position="335"/>
        <end position="346"/>
    </location>
</feature>
<name>A0A5J4VX41_9EUKA</name>
<dbReference type="OrthoDB" id="31616at2759"/>
<feature type="compositionally biased region" description="Low complexity" evidence="1">
    <location>
        <begin position="32"/>
        <end position="52"/>
    </location>
</feature>
<comment type="caution">
    <text evidence="2">The sequence shown here is derived from an EMBL/GenBank/DDBJ whole genome shotgun (WGS) entry which is preliminary data.</text>
</comment>
<dbReference type="EMBL" id="SNRW01004624">
    <property type="protein sequence ID" value="KAA6386849.1"/>
    <property type="molecule type" value="Genomic_DNA"/>
</dbReference>
<protein>
    <submittedName>
        <fullName evidence="2">Uncharacterized protein</fullName>
    </submittedName>
</protein>
<sequence>MASLFFPDDQQGYFSVADAQLGPNEQIDDTDNNIINQRDNSNNSNPATNQNSKKQLNSDKFNSFFTKIRGEPKPIDALVVEWLHMQNPLEEWADQQNTFKNPHKNNKIGQNGSNFSFNAISGSETHTSNSQMKKTGIRPRLPGQRLPGLGVGFGVSRMLIDLAAEMKQDCIINMPEHFHNAYLYKEYFRFINPMFEAFFQTLLSDLLPDINRFGLATVAFCVSMGLVVDSCYDLPSQQVADMMKQRMLLELQSEQQQKVSRRQNKKDKVKKKQSKKLRQRNASQSSFSDDGSMKRKKDKIKLKEKEKEIEKEKELNKEKEKEKETTSKMSDGSHRSRSRVRRNCTI</sequence>
<feature type="compositionally biased region" description="Basic and acidic residues" evidence="1">
    <location>
        <begin position="301"/>
        <end position="334"/>
    </location>
</feature>
<evidence type="ECO:0000256" key="1">
    <source>
        <dbReference type="SAM" id="MobiDB-lite"/>
    </source>
</evidence>
<organism evidence="2 3">
    <name type="scientific">Streblomastix strix</name>
    <dbReference type="NCBI Taxonomy" id="222440"/>
    <lineage>
        <taxon>Eukaryota</taxon>
        <taxon>Metamonada</taxon>
        <taxon>Preaxostyla</taxon>
        <taxon>Oxymonadida</taxon>
        <taxon>Streblomastigidae</taxon>
        <taxon>Streblomastix</taxon>
    </lineage>
</organism>
<feature type="region of interest" description="Disordered" evidence="1">
    <location>
        <begin position="253"/>
        <end position="346"/>
    </location>
</feature>
<accession>A0A5J4VX41</accession>
<dbReference type="AlphaFoldDB" id="A0A5J4VX41"/>
<reference evidence="2 3" key="1">
    <citation type="submission" date="2019-03" db="EMBL/GenBank/DDBJ databases">
        <title>Single cell metagenomics reveals metabolic interactions within the superorganism composed of flagellate Streblomastix strix and complex community of Bacteroidetes bacteria on its surface.</title>
        <authorList>
            <person name="Treitli S.C."/>
            <person name="Kolisko M."/>
            <person name="Husnik F."/>
            <person name="Keeling P."/>
            <person name="Hampl V."/>
        </authorList>
    </citation>
    <scope>NUCLEOTIDE SEQUENCE [LARGE SCALE GENOMIC DNA]</scope>
    <source>
        <strain evidence="2">ST1C</strain>
    </source>
</reference>
<gene>
    <name evidence="2" type="ORF">EZS28_017623</name>
</gene>